<evidence type="ECO:0008006" key="5">
    <source>
        <dbReference type="Google" id="ProtNLM"/>
    </source>
</evidence>
<dbReference type="AlphaFoldDB" id="A0AAD1G0K9"/>
<evidence type="ECO:0000313" key="1">
    <source>
        <dbReference type="EMBL" id="BBE33957.1"/>
    </source>
</evidence>
<organism evidence="1 3">
    <name type="scientific">Sphingosinicella microcystinivorans</name>
    <dbReference type="NCBI Taxonomy" id="335406"/>
    <lineage>
        <taxon>Bacteria</taxon>
        <taxon>Pseudomonadati</taxon>
        <taxon>Pseudomonadota</taxon>
        <taxon>Alphaproteobacteria</taxon>
        <taxon>Sphingomonadales</taxon>
        <taxon>Sphingosinicellaceae</taxon>
        <taxon>Sphingosinicella</taxon>
    </lineage>
</organism>
<reference evidence="1 3" key="1">
    <citation type="submission" date="2018-06" db="EMBL/GenBank/DDBJ databases">
        <title>Complete Genome Sequence of the Microcystin-Degrading Bacterium Sphingosinicella microcystinivorans Strain B-9.</title>
        <authorList>
            <person name="Jin H."/>
            <person name="Nishizawa T."/>
            <person name="Guo Y."/>
            <person name="Nishizawa A."/>
            <person name="Park H."/>
            <person name="Kato H."/>
            <person name="Tsuji K."/>
            <person name="Harada K."/>
        </authorList>
    </citation>
    <scope>NUCLEOTIDE SEQUENCE [LARGE SCALE GENOMIC DNA]</scope>
    <source>
        <strain evidence="1 3">B9</strain>
    </source>
</reference>
<keyword evidence="4" id="KW-1185">Reference proteome</keyword>
<dbReference type="EMBL" id="AP018711">
    <property type="protein sequence ID" value="BBE33957.1"/>
    <property type="molecule type" value="Genomic_DNA"/>
</dbReference>
<sequence length="296" mass="31644">MAGGQAQTARPEEGLSRFARFAAIDWSGAKGSRHKGIAIGIAEAGDAAPRLVKPGHVWSRTEVLDWIAALADGPPTLVGMDFSFAPPFVARGAYLPGDAAPNNARSFWAFVDAACEDEDLGAASFLERSFRRHFYFGKADGTKADFMHLRECEAAFNAGGGGKPSTVFDAIGAAQVAKASFAGMRLLHHLAGRVPVWPFDPPPARGSLLVEIYCRAFIRLSGRRGLKLRSLADLNAALAGLGTRAMRSRMELNDNQTDVLVAAAGLRAIADKPAYWHPETLDAVIAHTEGWTFGVL</sequence>
<dbReference type="KEGG" id="smic:SmB9_16150"/>
<gene>
    <name evidence="2" type="ORF">DFR51_0583</name>
    <name evidence="1" type="ORF">SmB9_16150</name>
</gene>
<name>A0AAD1G0K9_SPHMI</name>
<accession>A0AAD1G0K9</accession>
<dbReference type="EMBL" id="RBWX01000007">
    <property type="protein sequence ID" value="RKS91036.1"/>
    <property type="molecule type" value="Genomic_DNA"/>
</dbReference>
<evidence type="ECO:0000313" key="2">
    <source>
        <dbReference type="EMBL" id="RKS91036.1"/>
    </source>
</evidence>
<protein>
    <recommendedName>
        <fullName evidence="5">DUF429 domain-containing protein</fullName>
    </recommendedName>
</protein>
<dbReference type="Proteomes" id="UP000276029">
    <property type="component" value="Unassembled WGS sequence"/>
</dbReference>
<dbReference type="RefSeq" id="WP_121047529.1">
    <property type="nucleotide sequence ID" value="NZ_AP018711.1"/>
</dbReference>
<evidence type="ECO:0000313" key="4">
    <source>
        <dbReference type="Proteomes" id="UP000276029"/>
    </source>
</evidence>
<evidence type="ECO:0000313" key="3">
    <source>
        <dbReference type="Proteomes" id="UP000275727"/>
    </source>
</evidence>
<dbReference type="Proteomes" id="UP000275727">
    <property type="component" value="Chromosome"/>
</dbReference>
<reference evidence="2 4" key="2">
    <citation type="submission" date="2018-10" db="EMBL/GenBank/DDBJ databases">
        <title>Genomic Encyclopedia of Type Strains, Phase IV (KMG-IV): sequencing the most valuable type-strain genomes for metagenomic binning, comparative biology and taxonomic classification.</title>
        <authorList>
            <person name="Goeker M."/>
        </authorList>
    </citation>
    <scope>NUCLEOTIDE SEQUENCE [LARGE SCALE GENOMIC DNA]</scope>
    <source>
        <strain evidence="2 4">DSM 19791</strain>
    </source>
</reference>
<proteinExistence type="predicted"/>